<evidence type="ECO:0000256" key="3">
    <source>
        <dbReference type="ARBA" id="ARBA00022833"/>
    </source>
</evidence>
<dbReference type="GeneID" id="63694495"/>
<dbReference type="STRING" id="1388766.A0A017S4B2"/>
<organism evidence="7 8">
    <name type="scientific">Aspergillus ruber (strain CBS 135680)</name>
    <dbReference type="NCBI Taxonomy" id="1388766"/>
    <lineage>
        <taxon>Eukaryota</taxon>
        <taxon>Fungi</taxon>
        <taxon>Dikarya</taxon>
        <taxon>Ascomycota</taxon>
        <taxon>Pezizomycotina</taxon>
        <taxon>Eurotiomycetes</taxon>
        <taxon>Eurotiomycetidae</taxon>
        <taxon>Eurotiales</taxon>
        <taxon>Aspergillaceae</taxon>
        <taxon>Aspergillus</taxon>
        <taxon>Aspergillus subgen. Aspergillus</taxon>
    </lineage>
</organism>
<dbReference type="Pfam" id="PF01428">
    <property type="entry name" value="zf-AN1"/>
    <property type="match status" value="2"/>
</dbReference>
<dbReference type="PANTHER" id="PTHR14677:SF40">
    <property type="entry name" value="CDC48-ASSOCIATED UBIQUITIN-LIKE_ZINC FINGER PROTEIN 1"/>
    <property type="match status" value="1"/>
</dbReference>
<dbReference type="OrthoDB" id="431929at2759"/>
<dbReference type="Gene3D" id="4.10.1110.10">
    <property type="entry name" value="AN1-like Zinc finger"/>
    <property type="match status" value="2"/>
</dbReference>
<evidence type="ECO:0000256" key="5">
    <source>
        <dbReference type="SAM" id="MobiDB-lite"/>
    </source>
</evidence>
<sequence length="307" mass="33862">MAPISISKGAAKSNTEYTNQLADKDLETIGRHCQFEFCGQLDFLPFRCGSCEGTFCLDHRSETAHKCPRAGEWARRRAGTDKVESSTPIEKPNIYNSDQCAHLSCKTLINTLKDPGVQCPNCNRQYCLKHRLKEEHDCAKMTPLGARPAGAGASANETLRSMFSRVRTWSKEKSQAATTTTTTTKSRPSGPAALNTMKRTAKGDAGVPTERRLYLHVVGTCDTEKNEPPAADLYFDTRWKVGRVLDDAAKRLHVKNDNNRVGEEGRLRIFHVESGDFLEFSETVGGGKVKQGHTIVMLRGAGVMLGK</sequence>
<evidence type="ECO:0000313" key="8">
    <source>
        <dbReference type="Proteomes" id="UP000019804"/>
    </source>
</evidence>
<proteinExistence type="predicted"/>
<name>A0A017S4B2_ASPRC</name>
<dbReference type="GO" id="GO:0005737">
    <property type="term" value="C:cytoplasm"/>
    <property type="evidence" value="ECO:0007669"/>
    <property type="project" value="TreeGrafter"/>
</dbReference>
<keyword evidence="8" id="KW-1185">Reference proteome</keyword>
<feature type="region of interest" description="Disordered" evidence="5">
    <location>
        <begin position="166"/>
        <end position="205"/>
    </location>
</feature>
<accession>A0A017S4B2</accession>
<dbReference type="SMART" id="SM00154">
    <property type="entry name" value="ZnF_AN1"/>
    <property type="match status" value="2"/>
</dbReference>
<dbReference type="AlphaFoldDB" id="A0A017S4B2"/>
<dbReference type="SUPFAM" id="SSF118310">
    <property type="entry name" value="AN1-like Zinc finger"/>
    <property type="match status" value="2"/>
</dbReference>
<dbReference type="Proteomes" id="UP000019804">
    <property type="component" value="Unassembled WGS sequence"/>
</dbReference>
<dbReference type="InterPro" id="IPR000058">
    <property type="entry name" value="Znf_AN1"/>
</dbReference>
<dbReference type="HOGENOM" id="CLU_052358_2_0_1"/>
<dbReference type="PANTHER" id="PTHR14677">
    <property type="entry name" value="ARSENITE INDUCUBLE RNA ASSOCIATED PROTEIN AIP-1-RELATED"/>
    <property type="match status" value="1"/>
</dbReference>
<dbReference type="Pfam" id="PF25327">
    <property type="entry name" value="UBL_ZFAND1"/>
    <property type="match status" value="1"/>
</dbReference>
<keyword evidence="3" id="KW-0862">Zinc</keyword>
<keyword evidence="2 4" id="KW-0863">Zinc-finger</keyword>
<reference evidence="8" key="1">
    <citation type="journal article" date="2014" name="Nat. Commun.">
        <title>Genomic adaptations of the halophilic Dead Sea filamentous fungus Eurotium rubrum.</title>
        <authorList>
            <person name="Kis-Papo T."/>
            <person name="Weig A.R."/>
            <person name="Riley R."/>
            <person name="Persoh D."/>
            <person name="Salamov A."/>
            <person name="Sun H."/>
            <person name="Lipzen A."/>
            <person name="Wasser S.P."/>
            <person name="Rambold G."/>
            <person name="Grigoriev I.V."/>
            <person name="Nevo E."/>
        </authorList>
    </citation>
    <scope>NUCLEOTIDE SEQUENCE [LARGE SCALE GENOMIC DNA]</scope>
    <source>
        <strain evidence="8">CBS 135680</strain>
    </source>
</reference>
<dbReference type="PROSITE" id="PS51039">
    <property type="entry name" value="ZF_AN1"/>
    <property type="match status" value="1"/>
</dbReference>
<keyword evidence="1" id="KW-0479">Metal-binding</keyword>
<dbReference type="GO" id="GO:0008270">
    <property type="term" value="F:zinc ion binding"/>
    <property type="evidence" value="ECO:0007669"/>
    <property type="project" value="UniProtKB-KW"/>
</dbReference>
<dbReference type="InterPro" id="IPR035896">
    <property type="entry name" value="AN1-like_Znf"/>
</dbReference>
<evidence type="ECO:0000256" key="2">
    <source>
        <dbReference type="ARBA" id="ARBA00022771"/>
    </source>
</evidence>
<dbReference type="EMBL" id="KK088445">
    <property type="protein sequence ID" value="EYE91454.1"/>
    <property type="molecule type" value="Genomic_DNA"/>
</dbReference>
<evidence type="ECO:0000313" key="7">
    <source>
        <dbReference type="EMBL" id="EYE91454.1"/>
    </source>
</evidence>
<evidence type="ECO:0000256" key="4">
    <source>
        <dbReference type="PROSITE-ProRule" id="PRU00449"/>
    </source>
</evidence>
<dbReference type="InterPro" id="IPR057358">
    <property type="entry name" value="UBL_ZFAND1-like"/>
</dbReference>
<gene>
    <name evidence="7" type="ORF">EURHEDRAFT_381123</name>
</gene>
<dbReference type="RefSeq" id="XP_040635144.1">
    <property type="nucleotide sequence ID" value="XM_040779371.1"/>
</dbReference>
<evidence type="ECO:0000256" key="1">
    <source>
        <dbReference type="ARBA" id="ARBA00022723"/>
    </source>
</evidence>
<evidence type="ECO:0000259" key="6">
    <source>
        <dbReference type="PROSITE" id="PS51039"/>
    </source>
</evidence>
<feature type="domain" description="AN1-type" evidence="6">
    <location>
        <begin position="27"/>
        <end position="75"/>
    </location>
</feature>
<protein>
    <submittedName>
        <fullName evidence="7">AN1 zinc finger protein</fullName>
    </submittedName>
</protein>